<dbReference type="Proteomes" id="UP001609821">
    <property type="component" value="Unassembled WGS sequence"/>
</dbReference>
<dbReference type="Pfam" id="PF08937">
    <property type="entry name" value="ThsB_TIR"/>
    <property type="match status" value="1"/>
</dbReference>
<dbReference type="EMBL" id="JBINXB010000033">
    <property type="protein sequence ID" value="MFH6567948.1"/>
    <property type="molecule type" value="Genomic_DNA"/>
</dbReference>
<dbReference type="Gene3D" id="3.40.50.11200">
    <property type="match status" value="1"/>
</dbReference>
<reference evidence="2 3" key="1">
    <citation type="submission" date="2024-10" db="EMBL/GenBank/DDBJ databases">
        <title>Aeromonas and Pseudomonas from the Cagarras Archipelago, Rio de Janeiro, Brazil.</title>
        <authorList>
            <person name="Canellas A.L.B."/>
            <person name="Laport M.S."/>
        </authorList>
    </citation>
    <scope>NUCLEOTIDE SEQUENCE [LARGE SCALE GENOMIC DNA]</scope>
    <source>
        <strain evidence="2 3">CPF-4</strain>
    </source>
</reference>
<comment type="caution">
    <text evidence="2">The sequence shown here is derived from an EMBL/GenBank/DDBJ whole genome shotgun (WGS) entry which is preliminary data.</text>
</comment>
<gene>
    <name evidence="2" type="ORF">ACHMWK_18460</name>
</gene>
<sequence length="171" mass="19507">MLNQRLQERNSEMGLPRTFVGFSSTDRHMYELMGAWKKNTRIDFDFADCQLNMALNSEDEDYIKRKCRERIDMAGTFALLIGRDTRSKHKYVRWEIQVAIEKGCKLIGINLDGARQVNADLCPPILQDVGAVFVPYSPAIIAHALANPTASERGNYFYPPAVYQKLGYEVP</sequence>
<evidence type="ECO:0000313" key="3">
    <source>
        <dbReference type="Proteomes" id="UP001609821"/>
    </source>
</evidence>
<keyword evidence="3" id="KW-1185">Reference proteome</keyword>
<proteinExistence type="predicted"/>
<evidence type="ECO:0000313" key="2">
    <source>
        <dbReference type="EMBL" id="MFH6567948.1"/>
    </source>
</evidence>
<organism evidence="2 3">
    <name type="scientific">Pseudomonas kulmbachensis</name>
    <dbReference type="NCBI Taxonomy" id="3043408"/>
    <lineage>
        <taxon>Bacteria</taxon>
        <taxon>Pseudomonadati</taxon>
        <taxon>Pseudomonadota</taxon>
        <taxon>Gammaproteobacteria</taxon>
        <taxon>Pseudomonadales</taxon>
        <taxon>Pseudomonadaceae</taxon>
        <taxon>Pseudomonas</taxon>
    </lineage>
</organism>
<evidence type="ECO:0000259" key="1">
    <source>
        <dbReference type="Pfam" id="PF08937"/>
    </source>
</evidence>
<protein>
    <submittedName>
        <fullName evidence="2">TIR domain-containing protein</fullName>
    </submittedName>
</protein>
<feature type="domain" description="Thoeris protein ThsB TIR-like" evidence="1">
    <location>
        <begin position="19"/>
        <end position="115"/>
    </location>
</feature>
<accession>A0ABW7M6G3</accession>
<dbReference type="InterPro" id="IPR015032">
    <property type="entry name" value="ThsB__TIR-like_domain"/>
</dbReference>
<name>A0ABW7M6G3_9PSED</name>
<dbReference type="RefSeq" id="WP_324188010.1">
    <property type="nucleotide sequence ID" value="NZ_JBINXA010000070.1"/>
</dbReference>